<comment type="cofactor">
    <cofactor evidence="1">
        <name>Mg(2+)</name>
        <dbReference type="ChEBI" id="CHEBI:18420"/>
    </cofactor>
</comment>
<dbReference type="Pfam" id="PF00293">
    <property type="entry name" value="NUDIX"/>
    <property type="match status" value="1"/>
</dbReference>
<evidence type="ECO:0000259" key="3">
    <source>
        <dbReference type="PROSITE" id="PS51462"/>
    </source>
</evidence>
<protein>
    <recommendedName>
        <fullName evidence="3">Nudix hydrolase domain-containing protein</fullName>
    </recommendedName>
</protein>
<evidence type="ECO:0000313" key="4">
    <source>
        <dbReference type="EMBL" id="OGD64037.1"/>
    </source>
</evidence>
<evidence type="ECO:0000256" key="1">
    <source>
        <dbReference type="ARBA" id="ARBA00001946"/>
    </source>
</evidence>
<dbReference type="PANTHER" id="PTHR43046:SF14">
    <property type="entry name" value="MUTT_NUDIX FAMILY PROTEIN"/>
    <property type="match status" value="1"/>
</dbReference>
<comment type="caution">
    <text evidence="4">The sequence shown here is derived from an EMBL/GenBank/DDBJ whole genome shotgun (WGS) entry which is preliminary data.</text>
</comment>
<dbReference type="STRING" id="1797457.A2160_04520"/>
<dbReference type="InterPro" id="IPR020476">
    <property type="entry name" value="Nudix_hydrolase"/>
</dbReference>
<proteinExistence type="predicted"/>
<gene>
    <name evidence="4" type="ORF">A2160_04520</name>
</gene>
<organism evidence="4 5">
    <name type="scientific">Candidatus Beckwithbacteria bacterium RBG_13_42_9</name>
    <dbReference type="NCBI Taxonomy" id="1797457"/>
    <lineage>
        <taxon>Bacteria</taxon>
        <taxon>Candidatus Beckwithiibacteriota</taxon>
    </lineage>
</organism>
<dbReference type="EMBL" id="MEZK01000001">
    <property type="protein sequence ID" value="OGD64037.1"/>
    <property type="molecule type" value="Genomic_DNA"/>
</dbReference>
<sequence>MITDSQNKILLLHRNTPARSQWEIPGGKLEAGEKSETAAQGEVKEELGIAIQIIKRLGQHQFSEDQNQMIYTWFQAKITSGSPKIMEKEKFDQLKYLALDKLTKMKPLLSANTQNFLEEYLSDKIKLS</sequence>
<name>A0A1F5E9E6_9BACT</name>
<feature type="domain" description="Nudix hydrolase" evidence="3">
    <location>
        <begin position="1"/>
        <end position="122"/>
    </location>
</feature>
<dbReference type="GO" id="GO:0016787">
    <property type="term" value="F:hydrolase activity"/>
    <property type="evidence" value="ECO:0007669"/>
    <property type="project" value="UniProtKB-KW"/>
</dbReference>
<evidence type="ECO:0000256" key="2">
    <source>
        <dbReference type="ARBA" id="ARBA00022801"/>
    </source>
</evidence>
<dbReference type="AlphaFoldDB" id="A0A1F5E9E6"/>
<dbReference type="InterPro" id="IPR000086">
    <property type="entry name" value="NUDIX_hydrolase_dom"/>
</dbReference>
<dbReference type="PANTHER" id="PTHR43046">
    <property type="entry name" value="GDP-MANNOSE MANNOSYL HYDROLASE"/>
    <property type="match status" value="1"/>
</dbReference>
<dbReference type="SUPFAM" id="SSF55811">
    <property type="entry name" value="Nudix"/>
    <property type="match status" value="1"/>
</dbReference>
<accession>A0A1F5E9E6</accession>
<dbReference type="Proteomes" id="UP000177006">
    <property type="component" value="Unassembled WGS sequence"/>
</dbReference>
<dbReference type="InterPro" id="IPR015797">
    <property type="entry name" value="NUDIX_hydrolase-like_dom_sf"/>
</dbReference>
<reference evidence="4 5" key="1">
    <citation type="journal article" date="2016" name="Nat. Commun.">
        <title>Thousands of microbial genomes shed light on interconnected biogeochemical processes in an aquifer system.</title>
        <authorList>
            <person name="Anantharaman K."/>
            <person name="Brown C.T."/>
            <person name="Hug L.A."/>
            <person name="Sharon I."/>
            <person name="Castelle C.J."/>
            <person name="Probst A.J."/>
            <person name="Thomas B.C."/>
            <person name="Singh A."/>
            <person name="Wilkins M.J."/>
            <person name="Karaoz U."/>
            <person name="Brodie E.L."/>
            <person name="Williams K.H."/>
            <person name="Hubbard S.S."/>
            <person name="Banfield J.F."/>
        </authorList>
    </citation>
    <scope>NUCLEOTIDE SEQUENCE [LARGE SCALE GENOMIC DNA]</scope>
</reference>
<dbReference type="Gene3D" id="3.90.79.10">
    <property type="entry name" value="Nucleoside Triphosphate Pyrophosphohydrolase"/>
    <property type="match status" value="1"/>
</dbReference>
<evidence type="ECO:0000313" key="5">
    <source>
        <dbReference type="Proteomes" id="UP000177006"/>
    </source>
</evidence>
<dbReference type="PRINTS" id="PR00502">
    <property type="entry name" value="NUDIXFAMILY"/>
</dbReference>
<keyword evidence="2" id="KW-0378">Hydrolase</keyword>
<dbReference type="PROSITE" id="PS51462">
    <property type="entry name" value="NUDIX"/>
    <property type="match status" value="1"/>
</dbReference>